<dbReference type="GO" id="GO:0015969">
    <property type="term" value="P:guanosine tetraphosphate metabolic process"/>
    <property type="evidence" value="ECO:0007669"/>
    <property type="project" value="InterPro"/>
</dbReference>
<feature type="domain" description="RelA/SpoT" evidence="2">
    <location>
        <begin position="54"/>
        <end position="177"/>
    </location>
</feature>
<proteinExistence type="predicted"/>
<dbReference type="CDD" id="cd05399">
    <property type="entry name" value="NT_Rel-Spo_like"/>
    <property type="match status" value="1"/>
</dbReference>
<evidence type="ECO:0000256" key="1">
    <source>
        <dbReference type="ARBA" id="ARBA00004976"/>
    </source>
</evidence>
<evidence type="ECO:0000313" key="3">
    <source>
        <dbReference type="EMBL" id="HIU28090.1"/>
    </source>
</evidence>
<protein>
    <submittedName>
        <fullName evidence="3">GTP pyrophosphokinase family protein</fullName>
    </submittedName>
</protein>
<accession>A0A9D1I6W8</accession>
<dbReference type="Gene3D" id="1.10.287.860">
    <property type="entry name" value="Nucleotidyltransferase"/>
    <property type="match status" value="1"/>
</dbReference>
<evidence type="ECO:0000313" key="4">
    <source>
        <dbReference type="Proteomes" id="UP000824091"/>
    </source>
</evidence>
<dbReference type="AlphaFoldDB" id="A0A9D1I6W8"/>
<dbReference type="InterPro" id="IPR007685">
    <property type="entry name" value="RelA_SpoT"/>
</dbReference>
<comment type="pathway">
    <text evidence="1">Purine metabolism; ppGpp biosynthesis; ppGpp from GTP: step 1/2.</text>
</comment>
<name>A0A9D1I6W8_9FIRM</name>
<comment type="caution">
    <text evidence="3">The sequence shown here is derived from an EMBL/GenBank/DDBJ whole genome shotgun (WGS) entry which is preliminary data.</text>
</comment>
<dbReference type="Gene3D" id="3.30.460.10">
    <property type="entry name" value="Beta Polymerase, domain 2"/>
    <property type="match status" value="1"/>
</dbReference>
<dbReference type="Pfam" id="PF04607">
    <property type="entry name" value="RelA_SpoT"/>
    <property type="match status" value="1"/>
</dbReference>
<dbReference type="SMART" id="SM00954">
    <property type="entry name" value="RelA_SpoT"/>
    <property type="match status" value="1"/>
</dbReference>
<dbReference type="Proteomes" id="UP000824091">
    <property type="component" value="Unassembled WGS sequence"/>
</dbReference>
<reference evidence="3" key="2">
    <citation type="journal article" date="2021" name="PeerJ">
        <title>Extensive microbial diversity within the chicken gut microbiome revealed by metagenomics and culture.</title>
        <authorList>
            <person name="Gilroy R."/>
            <person name="Ravi A."/>
            <person name="Getino M."/>
            <person name="Pursley I."/>
            <person name="Horton D.L."/>
            <person name="Alikhan N.F."/>
            <person name="Baker D."/>
            <person name="Gharbi K."/>
            <person name="Hall N."/>
            <person name="Watson M."/>
            <person name="Adriaenssens E.M."/>
            <person name="Foster-Nyarko E."/>
            <person name="Jarju S."/>
            <person name="Secka A."/>
            <person name="Antonio M."/>
            <person name="Oren A."/>
            <person name="Chaudhuri R.R."/>
            <person name="La Ragione R."/>
            <person name="Hildebrand F."/>
            <person name="Pallen M.J."/>
        </authorList>
    </citation>
    <scope>NUCLEOTIDE SEQUENCE</scope>
    <source>
        <strain evidence="3">11300</strain>
    </source>
</reference>
<sequence>MSVSNSCHLADEQGFETFRHAYRAAIKEVRTKIEILSEDFAVRHDYNPIHHMERRLKSPESIEEKLIRYGKEVSISSAKENIFDIAGIRVVCNFIDDVYAMADMMLEQNDVRLIMKKDYIESPKPNGYRSLHLVIAVPVFLLNGCEYVPVEVQIRTVAMDFWASLEHQLRYKKEKELSPQVHQELKACAEASAILDKRMQLLFDEISKPG</sequence>
<reference evidence="3" key="1">
    <citation type="submission" date="2020-10" db="EMBL/GenBank/DDBJ databases">
        <authorList>
            <person name="Gilroy R."/>
        </authorList>
    </citation>
    <scope>NUCLEOTIDE SEQUENCE</scope>
    <source>
        <strain evidence="3">11300</strain>
    </source>
</reference>
<dbReference type="SUPFAM" id="SSF81301">
    <property type="entry name" value="Nucleotidyltransferase"/>
    <property type="match status" value="1"/>
</dbReference>
<dbReference type="EMBL" id="DVMO01000103">
    <property type="protein sequence ID" value="HIU28090.1"/>
    <property type="molecule type" value="Genomic_DNA"/>
</dbReference>
<dbReference type="PANTHER" id="PTHR47837:SF2">
    <property type="entry name" value="GTP PYROPHOSPHOKINASE YWAC"/>
    <property type="match status" value="1"/>
</dbReference>
<gene>
    <name evidence="3" type="ORF">IAD16_06915</name>
</gene>
<dbReference type="InterPro" id="IPR052366">
    <property type="entry name" value="GTP_Pyrophosphokinase"/>
</dbReference>
<organism evidence="3 4">
    <name type="scientific">Candidatus Fimisoma avicola</name>
    <dbReference type="NCBI Taxonomy" id="2840826"/>
    <lineage>
        <taxon>Bacteria</taxon>
        <taxon>Bacillati</taxon>
        <taxon>Bacillota</taxon>
        <taxon>Clostridia</taxon>
        <taxon>Eubacteriales</taxon>
        <taxon>Candidatus Fimisoma</taxon>
    </lineage>
</organism>
<dbReference type="InterPro" id="IPR043519">
    <property type="entry name" value="NT_sf"/>
</dbReference>
<dbReference type="PANTHER" id="PTHR47837">
    <property type="entry name" value="GTP PYROPHOSPHOKINASE YJBM"/>
    <property type="match status" value="1"/>
</dbReference>
<evidence type="ECO:0000259" key="2">
    <source>
        <dbReference type="SMART" id="SM00954"/>
    </source>
</evidence>